<dbReference type="InterPro" id="IPR024688">
    <property type="entry name" value="Mac_dom"/>
</dbReference>
<dbReference type="Pfam" id="PF02368">
    <property type="entry name" value="Big_2"/>
    <property type="match status" value="1"/>
</dbReference>
<dbReference type="GO" id="GO:0008374">
    <property type="term" value="F:O-acyltransferase activity"/>
    <property type="evidence" value="ECO:0007669"/>
    <property type="project" value="TreeGrafter"/>
</dbReference>
<organism evidence="4 5">
    <name type="scientific">Lactiplantibacillus xiangfangensis</name>
    <dbReference type="NCBI Taxonomy" id="942150"/>
    <lineage>
        <taxon>Bacteria</taxon>
        <taxon>Bacillati</taxon>
        <taxon>Bacillota</taxon>
        <taxon>Bacilli</taxon>
        <taxon>Lactobacillales</taxon>
        <taxon>Lactobacillaceae</taxon>
        <taxon>Lactiplantibacillus</taxon>
    </lineage>
</organism>
<proteinExistence type="inferred from homology"/>
<dbReference type="SUPFAM" id="SSF51161">
    <property type="entry name" value="Trimeric LpxA-like enzymes"/>
    <property type="match status" value="1"/>
</dbReference>
<evidence type="ECO:0000256" key="2">
    <source>
        <dbReference type="ARBA" id="ARBA00022679"/>
    </source>
</evidence>
<accession>A0A0R2MDK9</accession>
<sequence>MTEVAKDLTEFNKMKNGGWYDVADPEIARIMNEASQLSFKYNYGDQNMDPETIKEKLFGRANKTNLVFTPIRMGFGVNTFLGDGAMINYDCDFMDHGTIKIGSRTLVGPRCQFITVYHPLHAESRLLGKMFTKPITIGADCWIGAGATIMGGVTLGNKTIVAAGAVVTHSFPDGSVIVGGNPARVIRQTDDAHSDIPDNEFKARRLITNIDTKQLHVGDTEQVAAMTLPPNTRGGHYSFSSSNDSIITISHEGKITAVGNGETTITVLFIQPEFDQVISQDIRITVI</sequence>
<evidence type="ECO:0000259" key="3">
    <source>
        <dbReference type="SMART" id="SM01266"/>
    </source>
</evidence>
<name>A0A0R2MDK9_9LACO</name>
<dbReference type="PANTHER" id="PTHR23416:SF23">
    <property type="entry name" value="ACETYLTRANSFERASE C18B11.09C-RELATED"/>
    <property type="match status" value="1"/>
</dbReference>
<dbReference type="PATRIC" id="fig|942150.3.peg.2268"/>
<evidence type="ECO:0000313" key="4">
    <source>
        <dbReference type="EMBL" id="KRO11780.1"/>
    </source>
</evidence>
<dbReference type="SUPFAM" id="SSF49373">
    <property type="entry name" value="Invasin/intimin cell-adhesion fragments"/>
    <property type="match status" value="1"/>
</dbReference>
<dbReference type="EMBL" id="JQCL01000051">
    <property type="protein sequence ID" value="KRO11780.1"/>
    <property type="molecule type" value="Genomic_DNA"/>
</dbReference>
<comment type="similarity">
    <text evidence="1">Belongs to the transferase hexapeptide repeat family.</text>
</comment>
<comment type="caution">
    <text evidence="4">The sequence shown here is derived from an EMBL/GenBank/DDBJ whole genome shotgun (WGS) entry which is preliminary data.</text>
</comment>
<keyword evidence="2" id="KW-0808">Transferase</keyword>
<gene>
    <name evidence="4" type="ORF">IV64_GL002170</name>
</gene>
<reference evidence="4 5" key="1">
    <citation type="journal article" date="2015" name="Genome Announc.">
        <title>Expanding the biotechnology potential of lactobacilli through comparative genomics of 213 strains and associated genera.</title>
        <authorList>
            <person name="Sun Z."/>
            <person name="Harris H.M."/>
            <person name="McCann A."/>
            <person name="Guo C."/>
            <person name="Argimon S."/>
            <person name="Zhang W."/>
            <person name="Yang X."/>
            <person name="Jeffery I.B."/>
            <person name="Cooney J.C."/>
            <person name="Kagawa T.F."/>
            <person name="Liu W."/>
            <person name="Song Y."/>
            <person name="Salvetti E."/>
            <person name="Wrobel A."/>
            <person name="Rasinkangas P."/>
            <person name="Parkhill J."/>
            <person name="Rea M.C."/>
            <person name="O'Sullivan O."/>
            <person name="Ritari J."/>
            <person name="Douillard F.P."/>
            <person name="Paul Ross R."/>
            <person name="Yang R."/>
            <person name="Briner A.E."/>
            <person name="Felis G.E."/>
            <person name="de Vos W.M."/>
            <person name="Barrangou R."/>
            <person name="Klaenhammer T.R."/>
            <person name="Caufield P.W."/>
            <person name="Cui Y."/>
            <person name="Zhang H."/>
            <person name="O'Toole P.W."/>
        </authorList>
    </citation>
    <scope>NUCLEOTIDE SEQUENCE [LARGE SCALE GENOMIC DNA]</scope>
    <source>
        <strain evidence="4 5">LMG 26013</strain>
    </source>
</reference>
<dbReference type="InterPro" id="IPR011004">
    <property type="entry name" value="Trimer_LpxA-like_sf"/>
</dbReference>
<dbReference type="InterPro" id="IPR001451">
    <property type="entry name" value="Hexapep"/>
</dbReference>
<dbReference type="OrthoDB" id="9812571at2"/>
<dbReference type="AlphaFoldDB" id="A0A0R2MDK9"/>
<evidence type="ECO:0000313" key="5">
    <source>
        <dbReference type="Proteomes" id="UP000051783"/>
    </source>
</evidence>
<dbReference type="CDD" id="cd03357">
    <property type="entry name" value="LbH_MAT_GAT"/>
    <property type="match status" value="1"/>
</dbReference>
<dbReference type="Pfam" id="PF14602">
    <property type="entry name" value="Hexapep_2"/>
    <property type="match status" value="1"/>
</dbReference>
<dbReference type="InterPro" id="IPR003343">
    <property type="entry name" value="Big_2"/>
</dbReference>
<dbReference type="Gene3D" id="2.160.10.10">
    <property type="entry name" value="Hexapeptide repeat proteins"/>
    <property type="match status" value="1"/>
</dbReference>
<dbReference type="SMART" id="SM01266">
    <property type="entry name" value="Mac"/>
    <property type="match status" value="1"/>
</dbReference>
<protein>
    <recommendedName>
        <fullName evidence="3">Maltose/galactoside acetyltransferase domain-containing protein</fullName>
    </recommendedName>
</protein>
<evidence type="ECO:0000256" key="1">
    <source>
        <dbReference type="ARBA" id="ARBA00007274"/>
    </source>
</evidence>
<dbReference type="Gene3D" id="2.60.40.1080">
    <property type="match status" value="1"/>
</dbReference>
<dbReference type="GO" id="GO:0016407">
    <property type="term" value="F:acetyltransferase activity"/>
    <property type="evidence" value="ECO:0007669"/>
    <property type="project" value="InterPro"/>
</dbReference>
<dbReference type="InterPro" id="IPR008964">
    <property type="entry name" value="Invasin/intimin_cell_adhesion"/>
</dbReference>
<keyword evidence="5" id="KW-1185">Reference proteome</keyword>
<dbReference type="STRING" id="942150.IV64_GL002170"/>
<feature type="domain" description="Maltose/galactoside acetyltransferase" evidence="3">
    <location>
        <begin position="11"/>
        <end position="63"/>
    </location>
</feature>
<dbReference type="Proteomes" id="UP000051783">
    <property type="component" value="Unassembled WGS sequence"/>
</dbReference>
<dbReference type="RefSeq" id="WP_057705911.1">
    <property type="nucleotide sequence ID" value="NZ_JQCL01000051.1"/>
</dbReference>
<dbReference type="PANTHER" id="PTHR23416">
    <property type="entry name" value="SIALIC ACID SYNTHASE-RELATED"/>
    <property type="match status" value="1"/>
</dbReference>
<dbReference type="InterPro" id="IPR051159">
    <property type="entry name" value="Hexapeptide_acetyltransf"/>
</dbReference>